<proteinExistence type="predicted"/>
<evidence type="ECO:0000259" key="1">
    <source>
        <dbReference type="Pfam" id="PF01272"/>
    </source>
</evidence>
<gene>
    <name evidence="2" type="ORF">GGQ61_004031</name>
</gene>
<dbReference type="GO" id="GO:0032784">
    <property type="term" value="P:regulation of DNA-templated transcription elongation"/>
    <property type="evidence" value="ECO:0007669"/>
    <property type="project" value="InterPro"/>
</dbReference>
<name>A0A840A5M3_9CAUL</name>
<dbReference type="RefSeq" id="WP_183776712.1">
    <property type="nucleotide sequence ID" value="NZ_JACIDK010000008.1"/>
</dbReference>
<dbReference type="GO" id="GO:0016301">
    <property type="term" value="F:kinase activity"/>
    <property type="evidence" value="ECO:0007669"/>
    <property type="project" value="UniProtKB-KW"/>
</dbReference>
<dbReference type="SUPFAM" id="SSF54534">
    <property type="entry name" value="FKBP-like"/>
    <property type="match status" value="1"/>
</dbReference>
<evidence type="ECO:0000313" key="3">
    <source>
        <dbReference type="Proteomes" id="UP000530564"/>
    </source>
</evidence>
<dbReference type="InterPro" id="IPR001437">
    <property type="entry name" value="Tscrpt_elong_fac_GreA/B_C"/>
</dbReference>
<dbReference type="GO" id="GO:0070063">
    <property type="term" value="F:RNA polymerase binding"/>
    <property type="evidence" value="ECO:0007669"/>
    <property type="project" value="InterPro"/>
</dbReference>
<keyword evidence="3" id="KW-1185">Reference proteome</keyword>
<comment type="caution">
    <text evidence="2">The sequence shown here is derived from an EMBL/GenBank/DDBJ whole genome shotgun (WGS) entry which is preliminary data.</text>
</comment>
<evidence type="ECO:0000313" key="2">
    <source>
        <dbReference type="EMBL" id="MBB3893289.1"/>
    </source>
</evidence>
<accession>A0A840A5M3</accession>
<keyword evidence="2" id="KW-0418">Kinase</keyword>
<dbReference type="InterPro" id="IPR036953">
    <property type="entry name" value="GreA/GreB_C_sf"/>
</dbReference>
<organism evidence="2 3">
    <name type="scientific">Phenylobacterium haematophilum</name>
    <dbReference type="NCBI Taxonomy" id="98513"/>
    <lineage>
        <taxon>Bacteria</taxon>
        <taxon>Pseudomonadati</taxon>
        <taxon>Pseudomonadota</taxon>
        <taxon>Alphaproteobacteria</taxon>
        <taxon>Caulobacterales</taxon>
        <taxon>Caulobacteraceae</taxon>
        <taxon>Phenylobacterium</taxon>
    </lineage>
</organism>
<dbReference type="Proteomes" id="UP000530564">
    <property type="component" value="Unassembled WGS sequence"/>
</dbReference>
<dbReference type="GO" id="GO:0003677">
    <property type="term" value="F:DNA binding"/>
    <property type="evidence" value="ECO:0007669"/>
    <property type="project" value="InterPro"/>
</dbReference>
<dbReference type="AlphaFoldDB" id="A0A840A5M3"/>
<protein>
    <submittedName>
        <fullName evidence="2">Regulator of nucleoside diphosphate kinase</fullName>
    </submittedName>
</protein>
<reference evidence="2 3" key="1">
    <citation type="submission" date="2020-08" db="EMBL/GenBank/DDBJ databases">
        <title>Genomic Encyclopedia of Type Strains, Phase IV (KMG-IV): sequencing the most valuable type-strain genomes for metagenomic binning, comparative biology and taxonomic classification.</title>
        <authorList>
            <person name="Goeker M."/>
        </authorList>
    </citation>
    <scope>NUCLEOTIDE SEQUENCE [LARGE SCALE GENOMIC DNA]</scope>
    <source>
        <strain evidence="2 3">DSM 21793</strain>
    </source>
</reference>
<feature type="domain" description="Transcription elongation factor GreA/GreB C-terminal" evidence="1">
    <location>
        <begin position="53"/>
        <end position="122"/>
    </location>
</feature>
<dbReference type="EMBL" id="JACIDK010000008">
    <property type="protein sequence ID" value="MBB3893289.1"/>
    <property type="molecule type" value="Genomic_DNA"/>
</dbReference>
<dbReference type="Pfam" id="PF01272">
    <property type="entry name" value="GreA_GreB"/>
    <property type="match status" value="1"/>
</dbReference>
<dbReference type="Gene3D" id="3.10.50.30">
    <property type="entry name" value="Transcription elongation factor, GreA/GreB, C-terminal domain"/>
    <property type="match status" value="1"/>
</dbReference>
<sequence>MTTDLPPIYATSEDYERLTALRDKLRPGPGARLLFDELARLQVAAPDVEPFARLGARVRYLNAQNQRIKTARLVMPKEETLHESSVTVTSPMGAALLGLQAGREFAWRDHGGSHRRVTVLEILD</sequence>
<keyword evidence="2" id="KW-0808">Transferase</keyword>